<feature type="signal peptide" evidence="1">
    <location>
        <begin position="1"/>
        <end position="25"/>
    </location>
</feature>
<name>A0AAW8R3R5_9ALTE</name>
<gene>
    <name evidence="2" type="ORF">RM544_14875</name>
</gene>
<evidence type="ECO:0000313" key="3">
    <source>
        <dbReference type="Proteomes" id="UP001249020"/>
    </source>
</evidence>
<dbReference type="Proteomes" id="UP001249020">
    <property type="component" value="Unassembled WGS sequence"/>
</dbReference>
<accession>A0AAW8R3R5</accession>
<feature type="chain" id="PRO_5043409708" evidence="1">
    <location>
        <begin position="26"/>
        <end position="130"/>
    </location>
</feature>
<evidence type="ECO:0000256" key="1">
    <source>
        <dbReference type="SAM" id="SignalP"/>
    </source>
</evidence>
<proteinExistence type="predicted"/>
<comment type="caution">
    <text evidence="2">The sequence shown here is derived from an EMBL/GenBank/DDBJ whole genome shotgun (WGS) entry which is preliminary data.</text>
</comment>
<sequence>MGKFVFKRSTSLLLLLHFGLSAAIAQEPETEALEEQSPIDVRVASDGNVSASGDVLRLEETIRGNKEQPKVLSIVPWQLPLHQRIDRNENRWAPIKTSLKPLVRNKFLKEINLLEGIQNSQTTTSVTAEK</sequence>
<keyword evidence="3" id="KW-1185">Reference proteome</keyword>
<protein>
    <submittedName>
        <fullName evidence="2">Uncharacterized protein</fullName>
    </submittedName>
</protein>
<organism evidence="2 3">
    <name type="scientific">Brumicola blandensis</name>
    <dbReference type="NCBI Taxonomy" id="3075611"/>
    <lineage>
        <taxon>Bacteria</taxon>
        <taxon>Pseudomonadati</taxon>
        <taxon>Pseudomonadota</taxon>
        <taxon>Gammaproteobacteria</taxon>
        <taxon>Alteromonadales</taxon>
        <taxon>Alteromonadaceae</taxon>
        <taxon>Brumicola</taxon>
    </lineage>
</organism>
<reference evidence="2 3" key="1">
    <citation type="submission" date="2023-09" db="EMBL/GenBank/DDBJ databases">
        <authorList>
            <person name="Rey-Velasco X."/>
        </authorList>
    </citation>
    <scope>NUCLEOTIDE SEQUENCE [LARGE SCALE GENOMIC DNA]</scope>
    <source>
        <strain evidence="2 3">W409</strain>
    </source>
</reference>
<dbReference type="AlphaFoldDB" id="A0AAW8R3R5"/>
<evidence type="ECO:0000313" key="2">
    <source>
        <dbReference type="EMBL" id="MDT0583832.1"/>
    </source>
</evidence>
<dbReference type="EMBL" id="JAVRIE010000006">
    <property type="protein sequence ID" value="MDT0583832.1"/>
    <property type="molecule type" value="Genomic_DNA"/>
</dbReference>
<keyword evidence="1" id="KW-0732">Signal</keyword>
<dbReference type="RefSeq" id="WP_311362594.1">
    <property type="nucleotide sequence ID" value="NZ_JAVRIE010000006.1"/>
</dbReference>